<keyword evidence="8" id="KW-0732">Signal</keyword>
<dbReference type="EMBL" id="JAODUO010000612">
    <property type="protein sequence ID" value="KAK2177234.1"/>
    <property type="molecule type" value="Genomic_DNA"/>
</dbReference>
<evidence type="ECO:0000256" key="5">
    <source>
        <dbReference type="ARBA" id="ARBA00023136"/>
    </source>
</evidence>
<gene>
    <name evidence="10" type="ORF">NP493_612g02016</name>
</gene>
<dbReference type="PANTHER" id="PTHR12191">
    <property type="entry name" value="SOLUTE CARRIER FAMILY 39"/>
    <property type="match status" value="1"/>
</dbReference>
<comment type="similarity">
    <text evidence="2">Belongs to the ZIP transporter (TC 2.A.5) family.</text>
</comment>
<dbReference type="Proteomes" id="UP001209878">
    <property type="component" value="Unassembled WGS sequence"/>
</dbReference>
<name>A0AAD9NRX1_RIDPI</name>
<evidence type="ECO:0000256" key="4">
    <source>
        <dbReference type="ARBA" id="ARBA00022989"/>
    </source>
</evidence>
<feature type="transmembrane region" description="Helical" evidence="7">
    <location>
        <begin position="410"/>
        <end position="435"/>
    </location>
</feature>
<keyword evidence="5 7" id="KW-0472">Membrane</keyword>
<dbReference type="Pfam" id="PF21116">
    <property type="entry name" value="EF-hand_Zip"/>
    <property type="match status" value="1"/>
</dbReference>
<dbReference type="GO" id="GO:0140410">
    <property type="term" value="F:monoatomic cation:bicarbonate symporter activity"/>
    <property type="evidence" value="ECO:0007669"/>
    <property type="project" value="TreeGrafter"/>
</dbReference>
<dbReference type="InterPro" id="IPR050799">
    <property type="entry name" value="ZIP_Transporter"/>
</dbReference>
<evidence type="ECO:0000256" key="3">
    <source>
        <dbReference type="ARBA" id="ARBA00022692"/>
    </source>
</evidence>
<dbReference type="PANTHER" id="PTHR12191:SF37">
    <property type="entry name" value="ZINC TRANSPORTER FOI"/>
    <property type="match status" value="1"/>
</dbReference>
<protein>
    <recommendedName>
        <fullName evidence="9">Zinc transporter ZIP4/12 EF-hand domain-containing protein</fullName>
    </recommendedName>
</protein>
<feature type="transmembrane region" description="Helical" evidence="7">
    <location>
        <begin position="554"/>
        <end position="574"/>
    </location>
</feature>
<comment type="caution">
    <text evidence="10">The sequence shown here is derived from an EMBL/GenBank/DDBJ whole genome shotgun (WGS) entry which is preliminary data.</text>
</comment>
<evidence type="ECO:0000256" key="1">
    <source>
        <dbReference type="ARBA" id="ARBA00004141"/>
    </source>
</evidence>
<feature type="region of interest" description="Disordered" evidence="6">
    <location>
        <begin position="442"/>
        <end position="475"/>
    </location>
</feature>
<proteinExistence type="inferred from homology"/>
<dbReference type="GO" id="GO:0005886">
    <property type="term" value="C:plasma membrane"/>
    <property type="evidence" value="ECO:0007669"/>
    <property type="project" value="TreeGrafter"/>
</dbReference>
<evidence type="ECO:0000313" key="11">
    <source>
        <dbReference type="Proteomes" id="UP001209878"/>
    </source>
</evidence>
<keyword evidence="3 7" id="KW-0812">Transmembrane</keyword>
<feature type="compositionally biased region" description="Basic and acidic residues" evidence="6">
    <location>
        <begin position="442"/>
        <end position="457"/>
    </location>
</feature>
<dbReference type="Pfam" id="PF02535">
    <property type="entry name" value="Zip"/>
    <property type="match status" value="1"/>
</dbReference>
<evidence type="ECO:0000256" key="6">
    <source>
        <dbReference type="SAM" id="MobiDB-lite"/>
    </source>
</evidence>
<feature type="domain" description="Zinc transporter ZIP4/12 EF-hand" evidence="9">
    <location>
        <begin position="207"/>
        <end position="311"/>
    </location>
</feature>
<feature type="compositionally biased region" description="Basic and acidic residues" evidence="6">
    <location>
        <begin position="243"/>
        <end position="260"/>
    </location>
</feature>
<dbReference type="InterPro" id="IPR003689">
    <property type="entry name" value="ZIP"/>
</dbReference>
<feature type="transmembrane region" description="Helical" evidence="7">
    <location>
        <begin position="363"/>
        <end position="390"/>
    </location>
</feature>
<keyword evidence="4 7" id="KW-1133">Transmembrane helix</keyword>
<evidence type="ECO:0000259" key="9">
    <source>
        <dbReference type="Pfam" id="PF21116"/>
    </source>
</evidence>
<feature type="chain" id="PRO_5042092811" description="Zinc transporter ZIP4/12 EF-hand domain-containing protein" evidence="8">
    <location>
        <begin position="23"/>
        <end position="643"/>
    </location>
</feature>
<feature type="transmembrane region" description="Helical" evidence="7">
    <location>
        <begin position="618"/>
        <end position="637"/>
    </location>
</feature>
<feature type="region of interest" description="Disordered" evidence="6">
    <location>
        <begin position="243"/>
        <end position="265"/>
    </location>
</feature>
<organism evidence="10 11">
    <name type="scientific">Ridgeia piscesae</name>
    <name type="common">Tubeworm</name>
    <dbReference type="NCBI Taxonomy" id="27915"/>
    <lineage>
        <taxon>Eukaryota</taxon>
        <taxon>Metazoa</taxon>
        <taxon>Spiralia</taxon>
        <taxon>Lophotrochozoa</taxon>
        <taxon>Annelida</taxon>
        <taxon>Polychaeta</taxon>
        <taxon>Sedentaria</taxon>
        <taxon>Canalipalpata</taxon>
        <taxon>Sabellida</taxon>
        <taxon>Siboglinidae</taxon>
        <taxon>Ridgeia</taxon>
    </lineage>
</organism>
<feature type="signal peptide" evidence="8">
    <location>
        <begin position="1"/>
        <end position="22"/>
    </location>
</feature>
<evidence type="ECO:0000256" key="8">
    <source>
        <dbReference type="SAM" id="SignalP"/>
    </source>
</evidence>
<sequence length="643" mass="69721">MKTCTITILLLSICIGSSYVKASPTMFTELLKQFYSGVEKHELAKAEMTTIIDDLAQRFGKTNATSCLTAAALANAIALDGDGFDTEEFNRASVVLLYFLTNGDSDCEIGSNYTAYLQWLMGNDNLYGSVAAIFGKLTRDDKRSGIASKTGCFNFNKIATANSLETHDVTTHFTQDIAGHIINHLARGFQLSDNCPAADHEDASMQFVEAIFKKLQIAEGETMSLEEFRVLLKTLGIVQKDAHDHGHAEVEEDTDHDHDHARKRRATGHDITQCLGEHILHVFHINASVGVSKTDFEKISPALVQQKVNGACAIANEASEGVGTSDGEKFGYGTIAIVIISLASLVGVIFIPCLNGQLYKDFLALFIALAVGTLTSDAMLHLLPAAFGLHDHSEHAHEHDPSAGVALEPFAVKALVVLAAVYVFYLLEVIIGIIAPEEQTEEADKGHGHSHGFENKKSPSAATLPTDDLESSKEMSMESNTRSGLFGFAPVAWMVLIGDGVHNFADGLAIGAAFSQSVTSGWSTSFAVFCHEVPHELGDFAILLNAGMSWKKAAVFNLISALTAIIGFYVGAAISTNPEVRTWIFTLTAGMFLYIGLSDMFPEMVRMMKGRSKWRIFFLQNIGLYAGVATLTLISLYEDKIKV</sequence>
<comment type="subcellular location">
    <subcellularLocation>
        <location evidence="1">Membrane</location>
        <topology evidence="1">Multi-pass membrane protein</topology>
    </subcellularLocation>
</comment>
<dbReference type="InterPro" id="IPR049406">
    <property type="entry name" value="ZIP4_12_EF-hand"/>
</dbReference>
<evidence type="ECO:0000313" key="10">
    <source>
        <dbReference type="EMBL" id="KAK2177234.1"/>
    </source>
</evidence>
<feature type="transmembrane region" description="Helical" evidence="7">
    <location>
        <begin position="330"/>
        <end position="351"/>
    </location>
</feature>
<dbReference type="AlphaFoldDB" id="A0AAD9NRX1"/>
<evidence type="ECO:0000256" key="7">
    <source>
        <dbReference type="SAM" id="Phobius"/>
    </source>
</evidence>
<dbReference type="GO" id="GO:0071578">
    <property type="term" value="P:zinc ion import across plasma membrane"/>
    <property type="evidence" value="ECO:0007669"/>
    <property type="project" value="TreeGrafter"/>
</dbReference>
<feature type="transmembrane region" description="Helical" evidence="7">
    <location>
        <begin position="580"/>
        <end position="597"/>
    </location>
</feature>
<reference evidence="10" key="1">
    <citation type="journal article" date="2023" name="Mol. Biol. Evol.">
        <title>Third-Generation Sequencing Reveals the Adaptive Role of the Epigenome in Three Deep-Sea Polychaetes.</title>
        <authorList>
            <person name="Perez M."/>
            <person name="Aroh O."/>
            <person name="Sun Y."/>
            <person name="Lan Y."/>
            <person name="Juniper S.K."/>
            <person name="Young C.R."/>
            <person name="Angers B."/>
            <person name="Qian P.Y."/>
        </authorList>
    </citation>
    <scope>NUCLEOTIDE SEQUENCE</scope>
    <source>
        <strain evidence="10">R07B-5</strain>
    </source>
</reference>
<accession>A0AAD9NRX1</accession>
<keyword evidence="11" id="KW-1185">Reference proteome</keyword>
<dbReference type="GO" id="GO:0005385">
    <property type="term" value="F:zinc ion transmembrane transporter activity"/>
    <property type="evidence" value="ECO:0007669"/>
    <property type="project" value="TreeGrafter"/>
</dbReference>
<evidence type="ECO:0000256" key="2">
    <source>
        <dbReference type="ARBA" id="ARBA00006939"/>
    </source>
</evidence>
<dbReference type="GO" id="GO:0030003">
    <property type="term" value="P:intracellular monoatomic cation homeostasis"/>
    <property type="evidence" value="ECO:0007669"/>
    <property type="project" value="TreeGrafter"/>
</dbReference>